<dbReference type="Proteomes" id="UP000278886">
    <property type="component" value="Chromosome"/>
</dbReference>
<protein>
    <submittedName>
        <fullName evidence="1">DUF3046 domain-containing protein</fullName>
    </submittedName>
</protein>
<keyword evidence="2" id="KW-1185">Reference proteome</keyword>
<evidence type="ECO:0000313" key="1">
    <source>
        <dbReference type="EMBL" id="AYF96811.1"/>
    </source>
</evidence>
<evidence type="ECO:0000313" key="2">
    <source>
        <dbReference type="Proteomes" id="UP000278886"/>
    </source>
</evidence>
<dbReference type="KEGG" id="lyd:D7I47_00100"/>
<dbReference type="Pfam" id="PF11248">
    <property type="entry name" value="DUF3046"/>
    <property type="match status" value="1"/>
</dbReference>
<sequence>MGGMKASEFQRAVDGEFGPGFARVLVRDTVLVELGNRTPAAALADGVPAGEVWIALCRAQDVPRERWHGAGLPQPKR</sequence>
<reference evidence="2" key="1">
    <citation type="submission" date="2018-09" db="EMBL/GenBank/DDBJ databases">
        <title>Genome sequencing of strain 2DFWR-13.</title>
        <authorList>
            <person name="Heo J."/>
            <person name="Kim S.-J."/>
            <person name="Kwon S.-W."/>
        </authorList>
    </citation>
    <scope>NUCLEOTIDE SEQUENCE [LARGE SCALE GENOMIC DNA]</scope>
    <source>
        <strain evidence="2">2DFWR-13</strain>
    </source>
</reference>
<gene>
    <name evidence="1" type="ORF">D7I47_00100</name>
</gene>
<dbReference type="OrthoDB" id="3215033at2"/>
<dbReference type="EMBL" id="CP032630">
    <property type="protein sequence ID" value="AYF96811.1"/>
    <property type="molecule type" value="Genomic_DNA"/>
</dbReference>
<organism evidence="1 2">
    <name type="scientific">Protaetiibacter intestinalis</name>
    <dbReference type="NCBI Taxonomy" id="2419774"/>
    <lineage>
        <taxon>Bacteria</taxon>
        <taxon>Bacillati</taxon>
        <taxon>Actinomycetota</taxon>
        <taxon>Actinomycetes</taxon>
        <taxon>Micrococcales</taxon>
        <taxon>Microbacteriaceae</taxon>
        <taxon>Protaetiibacter</taxon>
    </lineage>
</organism>
<accession>A0A387B530</accession>
<name>A0A387B530_9MICO</name>
<dbReference type="AlphaFoldDB" id="A0A387B530"/>
<proteinExistence type="predicted"/>
<dbReference type="InterPro" id="IPR021408">
    <property type="entry name" value="DUF3046"/>
</dbReference>